<dbReference type="RefSeq" id="WP_204066003.1">
    <property type="nucleotide sequence ID" value="NZ_BOOJ01000036.1"/>
</dbReference>
<proteinExistence type="predicted"/>
<accession>A0A8J3SKA5</accession>
<gene>
    <name evidence="2" type="ORF">Psi01_44790</name>
</gene>
<feature type="transmembrane region" description="Helical" evidence="1">
    <location>
        <begin position="157"/>
        <end position="179"/>
    </location>
</feature>
<dbReference type="EMBL" id="BOOJ01000036">
    <property type="protein sequence ID" value="GIH93849.1"/>
    <property type="molecule type" value="Genomic_DNA"/>
</dbReference>
<feature type="transmembrane region" description="Helical" evidence="1">
    <location>
        <begin position="185"/>
        <end position="207"/>
    </location>
</feature>
<name>A0A8J3SKA5_9ACTN</name>
<feature type="transmembrane region" description="Helical" evidence="1">
    <location>
        <begin position="72"/>
        <end position="90"/>
    </location>
</feature>
<feature type="transmembrane region" description="Helical" evidence="1">
    <location>
        <begin position="127"/>
        <end position="150"/>
    </location>
</feature>
<evidence type="ECO:0000313" key="2">
    <source>
        <dbReference type="EMBL" id="GIH93849.1"/>
    </source>
</evidence>
<reference evidence="2 3" key="1">
    <citation type="submission" date="2021-01" db="EMBL/GenBank/DDBJ databases">
        <title>Whole genome shotgun sequence of Planobispora siamensis NBRC 107568.</title>
        <authorList>
            <person name="Komaki H."/>
            <person name="Tamura T."/>
        </authorList>
    </citation>
    <scope>NUCLEOTIDE SEQUENCE [LARGE SCALE GENOMIC DNA]</scope>
    <source>
        <strain evidence="2 3">NBRC 107568</strain>
    </source>
</reference>
<evidence type="ECO:0000256" key="1">
    <source>
        <dbReference type="SAM" id="Phobius"/>
    </source>
</evidence>
<organism evidence="2 3">
    <name type="scientific">Planobispora siamensis</name>
    <dbReference type="NCBI Taxonomy" id="936338"/>
    <lineage>
        <taxon>Bacteria</taxon>
        <taxon>Bacillati</taxon>
        <taxon>Actinomycetota</taxon>
        <taxon>Actinomycetes</taxon>
        <taxon>Streptosporangiales</taxon>
        <taxon>Streptosporangiaceae</taxon>
        <taxon>Planobispora</taxon>
    </lineage>
</organism>
<protein>
    <recommendedName>
        <fullName evidence="4">DUF998 domain-containing protein</fullName>
    </recommendedName>
</protein>
<feature type="transmembrane region" description="Helical" evidence="1">
    <location>
        <begin position="97"/>
        <end position="115"/>
    </location>
</feature>
<keyword evidence="3" id="KW-1185">Reference proteome</keyword>
<keyword evidence="1" id="KW-1133">Transmembrane helix</keyword>
<dbReference type="AlphaFoldDB" id="A0A8J3SKA5"/>
<keyword evidence="1" id="KW-0472">Membrane</keyword>
<keyword evidence="1" id="KW-0812">Transmembrane</keyword>
<sequence>MRHLSGSAPTWLGHPATVIATFVLLTNDHLLKHLWPGLVTGKLGDLTGLIAVTAAAPESYPPPELNLGAERVTGIFAGLLTFLAGTAAACRHRKSTVVFAAIASAFVSAGFLITLQGAGRPYLIVNLPFVLGGACALLGMIFAIVTAVAARPRGWTWLFLLVTPPATMLTVWSLFSGWLRGTPEYYSTAVWLSCLAVIIGVATTVTAGHRGRRPIVREDSRLEIVTGEDSEDPA</sequence>
<comment type="caution">
    <text evidence="2">The sequence shown here is derived from an EMBL/GenBank/DDBJ whole genome shotgun (WGS) entry which is preliminary data.</text>
</comment>
<evidence type="ECO:0000313" key="3">
    <source>
        <dbReference type="Proteomes" id="UP000619788"/>
    </source>
</evidence>
<dbReference type="Proteomes" id="UP000619788">
    <property type="component" value="Unassembled WGS sequence"/>
</dbReference>
<evidence type="ECO:0008006" key="4">
    <source>
        <dbReference type="Google" id="ProtNLM"/>
    </source>
</evidence>